<evidence type="ECO:0000313" key="8">
    <source>
        <dbReference type="Proteomes" id="UP000068067"/>
    </source>
</evidence>
<dbReference type="EMBL" id="CP009220">
    <property type="protein sequence ID" value="ALC05137.1"/>
    <property type="molecule type" value="Genomic_DNA"/>
</dbReference>
<evidence type="ECO:0000259" key="6">
    <source>
        <dbReference type="PROSITE" id="PS50983"/>
    </source>
</evidence>
<dbReference type="AlphaFoldDB" id="A0A0M4CVS0"/>
<dbReference type="PANTHER" id="PTHR30532:SF24">
    <property type="entry name" value="FERRIC ENTEROBACTIN-BINDING PERIPLASMIC PROTEIN FEPB"/>
    <property type="match status" value="1"/>
</dbReference>
<accession>A0A0M4CVS0</accession>
<feature type="signal peptide" evidence="5">
    <location>
        <begin position="1"/>
        <end position="20"/>
    </location>
</feature>
<dbReference type="Proteomes" id="UP000068067">
    <property type="component" value="Chromosome"/>
</dbReference>
<evidence type="ECO:0000256" key="1">
    <source>
        <dbReference type="ARBA" id="ARBA00004196"/>
    </source>
</evidence>
<feature type="domain" description="Fe/B12 periplasmic-binding" evidence="6">
    <location>
        <begin position="65"/>
        <end position="344"/>
    </location>
</feature>
<dbReference type="InterPro" id="IPR002491">
    <property type="entry name" value="ABC_transptr_periplasmic_BD"/>
</dbReference>
<dbReference type="InterPro" id="IPR051313">
    <property type="entry name" value="Bact_iron-sidero_bind"/>
</dbReference>
<evidence type="ECO:0000256" key="2">
    <source>
        <dbReference type="ARBA" id="ARBA00008814"/>
    </source>
</evidence>
<dbReference type="PROSITE" id="PS51257">
    <property type="entry name" value="PROKAR_LIPOPROTEIN"/>
    <property type="match status" value="1"/>
</dbReference>
<evidence type="ECO:0000256" key="4">
    <source>
        <dbReference type="ARBA" id="ARBA00022729"/>
    </source>
</evidence>
<keyword evidence="8" id="KW-1185">Reference proteome</keyword>
<dbReference type="SUPFAM" id="SSF53807">
    <property type="entry name" value="Helical backbone' metal receptor"/>
    <property type="match status" value="1"/>
</dbReference>
<comment type="subcellular location">
    <subcellularLocation>
        <location evidence="1">Cell envelope</location>
    </subcellularLocation>
</comment>
<dbReference type="STRING" id="931089.CDES_03420"/>
<dbReference type="PROSITE" id="PS50983">
    <property type="entry name" value="FE_B12_PBP"/>
    <property type="match status" value="1"/>
</dbReference>
<dbReference type="RefSeq" id="WP_053544257.1">
    <property type="nucleotide sequence ID" value="NZ_CP009220.1"/>
</dbReference>
<dbReference type="OrthoDB" id="1846031at2"/>
<dbReference type="Pfam" id="PF01497">
    <property type="entry name" value="Peripla_BP_2"/>
    <property type="match status" value="1"/>
</dbReference>
<keyword evidence="4 5" id="KW-0732">Signal</keyword>
<evidence type="ECO:0000256" key="5">
    <source>
        <dbReference type="SAM" id="SignalP"/>
    </source>
</evidence>
<name>A0A0M4CVS0_9CORY</name>
<protein>
    <submittedName>
        <fullName evidence="7">ABC transporter periplasmic component</fullName>
    </submittedName>
</protein>
<dbReference type="GO" id="GO:1901678">
    <property type="term" value="P:iron coordination entity transport"/>
    <property type="evidence" value="ECO:0007669"/>
    <property type="project" value="UniProtKB-ARBA"/>
</dbReference>
<gene>
    <name evidence="7" type="ORF">CDES_03420</name>
</gene>
<dbReference type="GO" id="GO:0030288">
    <property type="term" value="C:outer membrane-bounded periplasmic space"/>
    <property type="evidence" value="ECO:0007669"/>
    <property type="project" value="TreeGrafter"/>
</dbReference>
<evidence type="ECO:0000313" key="7">
    <source>
        <dbReference type="EMBL" id="ALC05137.1"/>
    </source>
</evidence>
<comment type="similarity">
    <text evidence="2">Belongs to the bacterial solute-binding protein 8 family.</text>
</comment>
<dbReference type="PANTHER" id="PTHR30532">
    <property type="entry name" value="IRON III DICITRATE-BINDING PERIPLASMIC PROTEIN"/>
    <property type="match status" value="1"/>
</dbReference>
<keyword evidence="3" id="KW-0813">Transport</keyword>
<dbReference type="PATRIC" id="fig|931089.4.peg.692"/>
<evidence type="ECO:0000256" key="3">
    <source>
        <dbReference type="ARBA" id="ARBA00022448"/>
    </source>
</evidence>
<reference evidence="7 8" key="1">
    <citation type="submission" date="2014-08" db="EMBL/GenBank/DDBJ databases">
        <title>Complete genome sequence of Corynebacterium deserti GIMN1.010 (=DSM 45689), isolated from desert sand in western China.</title>
        <authorList>
            <person name="Ruckert C."/>
            <person name="Albersmeier A."/>
            <person name="Kalinowski J."/>
        </authorList>
    </citation>
    <scope>NUCLEOTIDE SEQUENCE [LARGE SCALE GENOMIC DNA]</scope>
    <source>
        <strain evidence="7 8">GIMN1.010</strain>
    </source>
</reference>
<dbReference type="Gene3D" id="3.40.50.1980">
    <property type="entry name" value="Nitrogenase molybdenum iron protein domain"/>
    <property type="match status" value="2"/>
</dbReference>
<dbReference type="KEGG" id="cdx:CDES_03420"/>
<organism evidence="7 8">
    <name type="scientific">Corynebacterium deserti GIMN1.010</name>
    <dbReference type="NCBI Taxonomy" id="931089"/>
    <lineage>
        <taxon>Bacteria</taxon>
        <taxon>Bacillati</taxon>
        <taxon>Actinomycetota</taxon>
        <taxon>Actinomycetes</taxon>
        <taxon>Mycobacteriales</taxon>
        <taxon>Corynebacteriaceae</taxon>
        <taxon>Corynebacterium</taxon>
    </lineage>
</organism>
<sequence>MRSSRIAAGLLAATLTVSLAACSQDASSTSSNTSTSTASDTSNSAFPVTIEHAFGETTIESKPERIATVGWSNHEVPLALGVTPVGFEKATWGDDDGNGILPWVEDVLGDEEPVLFDATDALPFEEIANTAPDVILASYSGITQEDYDQLSQIAPVIAYPDIAWGTSLDEMIEMNSKAIGLEQQGKDLIADLDAQVASAMDANAELKDAKPVFAFFDESDFSQIGIYTSIDPRMSFLLDAGVQEAEVLKQFEDSDSFYEQVSAENPEDFADVDVIITYGTSDDAANAALLEKMQDDPLLSRIPAIAEGKVVFLGEDPLAASANESPLSIPWGIDEYLAKISAPLK</sequence>
<proteinExistence type="inferred from homology"/>
<dbReference type="CDD" id="cd01146">
    <property type="entry name" value="FhuD"/>
    <property type="match status" value="1"/>
</dbReference>
<feature type="chain" id="PRO_5038769956" evidence="5">
    <location>
        <begin position="21"/>
        <end position="345"/>
    </location>
</feature>